<dbReference type="AlphaFoldDB" id="A0A2R6WVQ0"/>
<dbReference type="Gramene" id="Mp4g15810.1">
    <property type="protein sequence ID" value="Mp4g15810.1.cds"/>
    <property type="gene ID" value="Mp4g15810"/>
</dbReference>
<dbReference type="Proteomes" id="UP000244005">
    <property type="component" value="Unassembled WGS sequence"/>
</dbReference>
<accession>A0A2R6WVQ0</accession>
<proteinExistence type="predicted"/>
<dbReference type="EMBL" id="KZ772726">
    <property type="protein sequence ID" value="PTQ37933.1"/>
    <property type="molecule type" value="Genomic_DNA"/>
</dbReference>
<organism evidence="1 2">
    <name type="scientific">Marchantia polymorpha</name>
    <name type="common">Common liverwort</name>
    <name type="synonym">Marchantia aquatica</name>
    <dbReference type="NCBI Taxonomy" id="3197"/>
    <lineage>
        <taxon>Eukaryota</taxon>
        <taxon>Viridiplantae</taxon>
        <taxon>Streptophyta</taxon>
        <taxon>Embryophyta</taxon>
        <taxon>Marchantiophyta</taxon>
        <taxon>Marchantiopsida</taxon>
        <taxon>Marchantiidae</taxon>
        <taxon>Marchantiales</taxon>
        <taxon>Marchantiaceae</taxon>
        <taxon>Marchantia</taxon>
    </lineage>
</organism>
<protein>
    <submittedName>
        <fullName evidence="1">Uncharacterized protein</fullName>
    </submittedName>
</protein>
<evidence type="ECO:0000313" key="1">
    <source>
        <dbReference type="EMBL" id="PTQ37933.1"/>
    </source>
</evidence>
<reference evidence="2" key="1">
    <citation type="journal article" date="2017" name="Cell">
        <title>Insights into land plant evolution garnered from the Marchantia polymorpha genome.</title>
        <authorList>
            <person name="Bowman J.L."/>
            <person name="Kohchi T."/>
            <person name="Yamato K.T."/>
            <person name="Jenkins J."/>
            <person name="Shu S."/>
            <person name="Ishizaki K."/>
            <person name="Yamaoka S."/>
            <person name="Nishihama R."/>
            <person name="Nakamura Y."/>
            <person name="Berger F."/>
            <person name="Adam C."/>
            <person name="Aki S.S."/>
            <person name="Althoff F."/>
            <person name="Araki T."/>
            <person name="Arteaga-Vazquez M.A."/>
            <person name="Balasubrmanian S."/>
            <person name="Barry K."/>
            <person name="Bauer D."/>
            <person name="Boehm C.R."/>
            <person name="Briginshaw L."/>
            <person name="Caballero-Perez J."/>
            <person name="Catarino B."/>
            <person name="Chen F."/>
            <person name="Chiyoda S."/>
            <person name="Chovatia M."/>
            <person name="Davies K.M."/>
            <person name="Delmans M."/>
            <person name="Demura T."/>
            <person name="Dierschke T."/>
            <person name="Dolan L."/>
            <person name="Dorantes-Acosta A.E."/>
            <person name="Eklund D.M."/>
            <person name="Florent S.N."/>
            <person name="Flores-Sandoval E."/>
            <person name="Fujiyama A."/>
            <person name="Fukuzawa H."/>
            <person name="Galik B."/>
            <person name="Grimanelli D."/>
            <person name="Grimwood J."/>
            <person name="Grossniklaus U."/>
            <person name="Hamada T."/>
            <person name="Haseloff J."/>
            <person name="Hetherington A.J."/>
            <person name="Higo A."/>
            <person name="Hirakawa Y."/>
            <person name="Hundley H.N."/>
            <person name="Ikeda Y."/>
            <person name="Inoue K."/>
            <person name="Inoue S.I."/>
            <person name="Ishida S."/>
            <person name="Jia Q."/>
            <person name="Kakita M."/>
            <person name="Kanazawa T."/>
            <person name="Kawai Y."/>
            <person name="Kawashima T."/>
            <person name="Kennedy M."/>
            <person name="Kinose K."/>
            <person name="Kinoshita T."/>
            <person name="Kohara Y."/>
            <person name="Koide E."/>
            <person name="Komatsu K."/>
            <person name="Kopischke S."/>
            <person name="Kubo M."/>
            <person name="Kyozuka J."/>
            <person name="Lagercrantz U."/>
            <person name="Lin S.S."/>
            <person name="Lindquist E."/>
            <person name="Lipzen A.M."/>
            <person name="Lu C.W."/>
            <person name="De Luna E."/>
            <person name="Martienssen R.A."/>
            <person name="Minamino N."/>
            <person name="Mizutani M."/>
            <person name="Mizutani M."/>
            <person name="Mochizuki N."/>
            <person name="Monte I."/>
            <person name="Mosher R."/>
            <person name="Nagasaki H."/>
            <person name="Nakagami H."/>
            <person name="Naramoto S."/>
            <person name="Nishitani K."/>
            <person name="Ohtani M."/>
            <person name="Okamoto T."/>
            <person name="Okumura M."/>
            <person name="Phillips J."/>
            <person name="Pollak B."/>
            <person name="Reinders A."/>
            <person name="Rovekamp M."/>
            <person name="Sano R."/>
            <person name="Sawa S."/>
            <person name="Schmid M.W."/>
            <person name="Shirakawa M."/>
            <person name="Solano R."/>
            <person name="Spunde A."/>
            <person name="Suetsugu N."/>
            <person name="Sugano S."/>
            <person name="Sugiyama A."/>
            <person name="Sun R."/>
            <person name="Suzuki Y."/>
            <person name="Takenaka M."/>
            <person name="Takezawa D."/>
            <person name="Tomogane H."/>
            <person name="Tsuzuki M."/>
            <person name="Ueda T."/>
            <person name="Umeda M."/>
            <person name="Ward J.M."/>
            <person name="Watanabe Y."/>
            <person name="Yazaki K."/>
            <person name="Yokoyama R."/>
            <person name="Yoshitake Y."/>
            <person name="Yotsui I."/>
            <person name="Zachgo S."/>
            <person name="Schmutz J."/>
        </authorList>
    </citation>
    <scope>NUCLEOTIDE SEQUENCE [LARGE SCALE GENOMIC DNA]</scope>
    <source>
        <strain evidence="2">Tak-1</strain>
    </source>
</reference>
<name>A0A2R6WVQ0_MARPO</name>
<keyword evidence="2" id="KW-1185">Reference proteome</keyword>
<sequence>MCTSKEQFSRRWHYVSRPFRRRTLDNDGLCSDTAQNENRYLVIPAKSLLGSLHLQVRRFSAAEGLFLSSRKTWRAPKDMSTHEA</sequence>
<evidence type="ECO:0000313" key="2">
    <source>
        <dbReference type="Proteomes" id="UP000244005"/>
    </source>
</evidence>
<gene>
    <name evidence="1" type="ORF">MARPO_0054s0046</name>
</gene>